<evidence type="ECO:0000256" key="3">
    <source>
        <dbReference type="ARBA" id="ARBA00022737"/>
    </source>
</evidence>
<dbReference type="PROSITE" id="PS50082">
    <property type="entry name" value="WD_REPEATS_2"/>
    <property type="match status" value="4"/>
</dbReference>
<dbReference type="InterPro" id="IPR015943">
    <property type="entry name" value="WD40/YVTN_repeat-like_dom_sf"/>
</dbReference>
<evidence type="ECO:0000259" key="7">
    <source>
        <dbReference type="Pfam" id="PF23609"/>
    </source>
</evidence>
<dbReference type="eggNOG" id="KOG0264">
    <property type="taxonomic scope" value="Eukaryota"/>
</dbReference>
<dbReference type="InterPro" id="IPR019775">
    <property type="entry name" value="WD40_repeat_CS"/>
</dbReference>
<feature type="compositionally biased region" description="Acidic residues" evidence="6">
    <location>
        <begin position="18"/>
        <end position="27"/>
    </location>
</feature>
<keyword evidence="3" id="KW-0677">Repeat</keyword>
<dbReference type="Pfam" id="PF00400">
    <property type="entry name" value="WD40"/>
    <property type="match status" value="2"/>
</dbReference>
<dbReference type="SUPFAM" id="SSF50978">
    <property type="entry name" value="WD40 repeat-like"/>
    <property type="match status" value="1"/>
</dbReference>
<dbReference type="PRINTS" id="PR00320">
    <property type="entry name" value="GPROTEINBRPT"/>
</dbReference>
<feature type="repeat" description="WD" evidence="5">
    <location>
        <begin position="232"/>
        <end position="274"/>
    </location>
</feature>
<dbReference type="Proteomes" id="UP000009328">
    <property type="component" value="Unassembled WGS sequence"/>
</dbReference>
<feature type="repeat" description="WD" evidence="5">
    <location>
        <begin position="276"/>
        <end position="311"/>
    </location>
</feature>
<reference evidence="8 9" key="1">
    <citation type="journal article" date="2012" name="Eukaryot. Cell">
        <title>Draft genome sequence of Wickerhamomyces ciferrii NRRL Y-1031 F-60-10.</title>
        <authorList>
            <person name="Schneider J."/>
            <person name="Andrea H."/>
            <person name="Blom J."/>
            <person name="Jaenicke S."/>
            <person name="Ruckert C."/>
            <person name="Schorsch C."/>
            <person name="Szczepanowski R."/>
            <person name="Farwick M."/>
            <person name="Goesmann A."/>
            <person name="Puhler A."/>
            <person name="Schaffer S."/>
            <person name="Tauch A."/>
            <person name="Kohler T."/>
            <person name="Brinkrolf K."/>
        </authorList>
    </citation>
    <scope>NUCLEOTIDE SEQUENCE [LARGE SCALE GENOMIC DNA]</scope>
    <source>
        <strain evidence="9">ATCC 14091 / BCRC 22168 / CBS 111 / JCM 3599 / NBRC 0793 / NRRL Y-1031 F-60-10</strain>
    </source>
</reference>
<protein>
    <submittedName>
        <fullName evidence="8">WD repeat-containing protein</fullName>
    </submittedName>
</protein>
<sequence length="362" mass="40977">MSDVEEVPHLEPQKEIVEESAIDLETQESIDEKNKRHKYRLLTGTFTSGQKEEYLQLGSVSVKSEVEEVDISKYDPDLEGDFDQKILHQGDINRARYMPQKPDLISTINNNGEVFIFDKTKHASQPSDEFKFDIKLSSHKKEGFGLSWNNHKEGQLLTCSIDGSTKLWDITKFSKKTKIIDSPVHDYKTDSQGTNDVSWLPQHDSIFSSVGEDNIIKIFDTRTNEIIKSSNIKSHAGGINGLSFNLHNEYCLSTADSNGIINIWDIRDLETSIFSINGHEGSISTLQFNPNKPQILATAGSEDNFVKLWDLGKPENDQLIFLHGGHMLGINDISWNPHDTWMISSVSNDNTLQIWKPSQKII</sequence>
<dbReference type="Pfam" id="PF23609">
    <property type="entry name" value="Beta-prop_EIPR1"/>
    <property type="match status" value="1"/>
</dbReference>
<evidence type="ECO:0000256" key="1">
    <source>
        <dbReference type="ARBA" id="ARBA00004123"/>
    </source>
</evidence>
<proteinExistence type="predicted"/>
<evidence type="ECO:0000313" key="8">
    <source>
        <dbReference type="EMBL" id="CCH44707.1"/>
    </source>
</evidence>
<keyword evidence="9" id="KW-1185">Reference proteome</keyword>
<evidence type="ECO:0000313" key="9">
    <source>
        <dbReference type="Proteomes" id="UP000009328"/>
    </source>
</evidence>
<comment type="subcellular location">
    <subcellularLocation>
        <location evidence="1">Nucleus</location>
    </subcellularLocation>
</comment>
<keyword evidence="4" id="KW-0539">Nucleus</keyword>
<dbReference type="GO" id="GO:0005634">
    <property type="term" value="C:nucleus"/>
    <property type="evidence" value="ECO:0007669"/>
    <property type="project" value="UniProtKB-SubCell"/>
</dbReference>
<dbReference type="STRING" id="1206466.K0KRQ5"/>
<dbReference type="InterPro" id="IPR001680">
    <property type="entry name" value="WD40_rpt"/>
</dbReference>
<organism evidence="8 9">
    <name type="scientific">Wickerhamomyces ciferrii (strain ATCC 14091 / BCRC 22168 / CBS 111 / JCM 3599 / NBRC 0793 / NRRL Y-1031 F-60-10)</name>
    <name type="common">Yeast</name>
    <name type="synonym">Pichia ciferrii</name>
    <dbReference type="NCBI Taxonomy" id="1206466"/>
    <lineage>
        <taxon>Eukaryota</taxon>
        <taxon>Fungi</taxon>
        <taxon>Dikarya</taxon>
        <taxon>Ascomycota</taxon>
        <taxon>Saccharomycotina</taxon>
        <taxon>Saccharomycetes</taxon>
        <taxon>Phaffomycetales</taxon>
        <taxon>Wickerhamomycetaceae</taxon>
        <taxon>Wickerhamomyces</taxon>
    </lineage>
</organism>
<feature type="domain" description="EIPR1-like beta-propeller" evidence="7">
    <location>
        <begin position="184"/>
        <end position="309"/>
    </location>
</feature>
<dbReference type="AlphaFoldDB" id="K0KRQ5"/>
<dbReference type="PROSITE" id="PS50294">
    <property type="entry name" value="WD_REPEATS_REGION"/>
    <property type="match status" value="2"/>
</dbReference>
<feature type="repeat" description="WD" evidence="5">
    <location>
        <begin position="323"/>
        <end position="356"/>
    </location>
</feature>
<dbReference type="InterPro" id="IPR036322">
    <property type="entry name" value="WD40_repeat_dom_sf"/>
</dbReference>
<dbReference type="InterPro" id="IPR059104">
    <property type="entry name" value="Beta-prop_EIPR1-like"/>
</dbReference>
<dbReference type="InParanoid" id="K0KRQ5"/>
<dbReference type="SMART" id="SM00320">
    <property type="entry name" value="WD40"/>
    <property type="match status" value="6"/>
</dbReference>
<dbReference type="HOGENOM" id="CLU_020445_3_1_1"/>
<feature type="repeat" description="WD" evidence="5">
    <location>
        <begin position="136"/>
        <end position="170"/>
    </location>
</feature>
<feature type="compositionally biased region" description="Basic and acidic residues" evidence="6">
    <location>
        <begin position="1"/>
        <end position="17"/>
    </location>
</feature>
<dbReference type="EMBL" id="CAIF01000152">
    <property type="protein sequence ID" value="CCH44707.1"/>
    <property type="molecule type" value="Genomic_DNA"/>
</dbReference>
<evidence type="ECO:0000256" key="2">
    <source>
        <dbReference type="ARBA" id="ARBA00022574"/>
    </source>
</evidence>
<dbReference type="FunCoup" id="K0KRQ5">
    <property type="interactions" value="94"/>
</dbReference>
<evidence type="ECO:0000256" key="5">
    <source>
        <dbReference type="PROSITE-ProRule" id="PRU00221"/>
    </source>
</evidence>
<dbReference type="InterPro" id="IPR050459">
    <property type="entry name" value="WD_repeat_RBAP46/RBAP48/MSI1"/>
</dbReference>
<gene>
    <name evidence="8" type="ORF">BN7_4275</name>
</gene>
<keyword evidence="2 5" id="KW-0853">WD repeat</keyword>
<comment type="caution">
    <text evidence="8">The sequence shown here is derived from an EMBL/GenBank/DDBJ whole genome shotgun (WGS) entry which is preliminary data.</text>
</comment>
<dbReference type="PANTHER" id="PTHR22850">
    <property type="entry name" value="WD40 REPEAT FAMILY"/>
    <property type="match status" value="1"/>
</dbReference>
<feature type="region of interest" description="Disordered" evidence="6">
    <location>
        <begin position="1"/>
        <end position="27"/>
    </location>
</feature>
<dbReference type="Gene3D" id="2.130.10.10">
    <property type="entry name" value="YVTN repeat-like/Quinoprotein amine dehydrogenase"/>
    <property type="match status" value="1"/>
</dbReference>
<evidence type="ECO:0000256" key="6">
    <source>
        <dbReference type="SAM" id="MobiDB-lite"/>
    </source>
</evidence>
<name>K0KRQ5_WICCF</name>
<evidence type="ECO:0000256" key="4">
    <source>
        <dbReference type="ARBA" id="ARBA00023242"/>
    </source>
</evidence>
<dbReference type="InterPro" id="IPR020472">
    <property type="entry name" value="WD40_PAC1"/>
</dbReference>
<accession>K0KRQ5</accession>
<dbReference type="PROSITE" id="PS00678">
    <property type="entry name" value="WD_REPEATS_1"/>
    <property type="match status" value="3"/>
</dbReference>